<dbReference type="InterPro" id="IPR009784">
    <property type="entry name" value="DUF1349"/>
</dbReference>
<name>A0A365GXS5_9ACTN</name>
<protein>
    <submittedName>
        <fullName evidence="1">DUF1349 domain-containing protein</fullName>
    </submittedName>
</protein>
<reference evidence="1 2" key="1">
    <citation type="submission" date="2018-06" db="EMBL/GenBank/DDBJ databases">
        <title>Actinomadura craniellae sp. nov. isolated from marine sponge Craniella sp.</title>
        <authorList>
            <person name="Li L."/>
            <person name="Xu Q.H."/>
            <person name="Lin H.W."/>
            <person name="Lu Y.H."/>
        </authorList>
    </citation>
    <scope>NUCLEOTIDE SEQUENCE [LARGE SCALE GENOMIC DNA]</scope>
    <source>
        <strain evidence="1 2">LHW63021</strain>
    </source>
</reference>
<proteinExistence type="predicted"/>
<dbReference type="AlphaFoldDB" id="A0A365GXS5"/>
<dbReference type="Pfam" id="PF07081">
    <property type="entry name" value="DUF1349"/>
    <property type="match status" value="1"/>
</dbReference>
<comment type="caution">
    <text evidence="1">The sequence shown here is derived from an EMBL/GenBank/DDBJ whole genome shotgun (WGS) entry which is preliminary data.</text>
</comment>
<dbReference type="Gene3D" id="2.60.120.200">
    <property type="match status" value="1"/>
</dbReference>
<organism evidence="1 2">
    <name type="scientific">Actinomadura craniellae</name>
    <dbReference type="NCBI Taxonomy" id="2231787"/>
    <lineage>
        <taxon>Bacteria</taxon>
        <taxon>Bacillati</taxon>
        <taxon>Actinomycetota</taxon>
        <taxon>Actinomycetes</taxon>
        <taxon>Streptosporangiales</taxon>
        <taxon>Thermomonosporaceae</taxon>
        <taxon>Actinomadura</taxon>
    </lineage>
</organism>
<dbReference type="SUPFAM" id="SSF49899">
    <property type="entry name" value="Concanavalin A-like lectins/glucanases"/>
    <property type="match status" value="1"/>
</dbReference>
<dbReference type="OrthoDB" id="9808724at2"/>
<dbReference type="InterPro" id="IPR013320">
    <property type="entry name" value="ConA-like_dom_sf"/>
</dbReference>
<dbReference type="PANTHER" id="PTHR35332">
    <property type="entry name" value="REGULATION OF ENOLASE PROTEIN 1"/>
    <property type="match status" value="1"/>
</dbReference>
<gene>
    <name evidence="1" type="ORF">DPM19_28810</name>
</gene>
<dbReference type="Proteomes" id="UP000251891">
    <property type="component" value="Unassembled WGS sequence"/>
</dbReference>
<sequence length="210" mass="22171">MTDPIVISLPGLSGLSAPPGGLRRYGAPPGRYQATESGGLRIEAGPRTDLFIDPEGSAAALNAPRLLAPLEGPFLLWTRVTVDFRSTFDAGGLVVWAGDRCWAKHCLELSPDGVPTVVSVVTRGVSDDCNAFPVTDGQVWLRIARTAAAYACHASADGARWTLVRHFALDGNGPVEAGFEAQSPLGEGCTANFDVIGLERRLLTDVRDGT</sequence>
<accession>A0A365GXS5</accession>
<evidence type="ECO:0000313" key="2">
    <source>
        <dbReference type="Proteomes" id="UP000251891"/>
    </source>
</evidence>
<dbReference type="EMBL" id="QLYX01000017">
    <property type="protein sequence ID" value="RAY11631.1"/>
    <property type="molecule type" value="Genomic_DNA"/>
</dbReference>
<dbReference type="PANTHER" id="PTHR35332:SF2">
    <property type="entry name" value="REGULATION OF ENOLASE PROTEIN 1"/>
    <property type="match status" value="1"/>
</dbReference>
<evidence type="ECO:0000313" key="1">
    <source>
        <dbReference type="EMBL" id="RAY11631.1"/>
    </source>
</evidence>
<dbReference type="RefSeq" id="WP_111871210.1">
    <property type="nucleotide sequence ID" value="NZ_QLYX01000017.1"/>
</dbReference>
<keyword evidence="2" id="KW-1185">Reference proteome</keyword>